<gene>
    <name evidence="9" type="ORF">SAMN04488085_101133</name>
</gene>
<evidence type="ECO:0000256" key="2">
    <source>
        <dbReference type="ARBA" id="ARBA00009025"/>
    </source>
</evidence>
<dbReference type="AlphaFoldDB" id="A0A1I3YQ92"/>
<feature type="transmembrane region" description="Helical" evidence="7">
    <location>
        <begin position="170"/>
        <end position="191"/>
    </location>
</feature>
<feature type="transmembrane region" description="Helical" evidence="7">
    <location>
        <begin position="252"/>
        <end position="270"/>
    </location>
</feature>
<feature type="transmembrane region" description="Helical" evidence="7">
    <location>
        <begin position="483"/>
        <end position="501"/>
    </location>
</feature>
<dbReference type="GO" id="GO:0016020">
    <property type="term" value="C:membrane"/>
    <property type="evidence" value="ECO:0007669"/>
    <property type="project" value="UniProtKB-SubCell"/>
</dbReference>
<dbReference type="GO" id="GO:0042773">
    <property type="term" value="P:ATP synthesis coupled electron transport"/>
    <property type="evidence" value="ECO:0007669"/>
    <property type="project" value="InterPro"/>
</dbReference>
<feature type="transmembrane region" description="Helical" evidence="7">
    <location>
        <begin position="380"/>
        <end position="401"/>
    </location>
</feature>
<feature type="domain" description="NADH:quinone oxidoreductase/Mrp antiporter transmembrane" evidence="8">
    <location>
        <begin position="134"/>
        <end position="423"/>
    </location>
</feature>
<dbReference type="EMBL" id="FOSW01000001">
    <property type="protein sequence ID" value="SFK33529.1"/>
    <property type="molecule type" value="Genomic_DNA"/>
</dbReference>
<feature type="transmembrane region" description="Helical" evidence="7">
    <location>
        <begin position="310"/>
        <end position="331"/>
    </location>
</feature>
<keyword evidence="3 6" id="KW-0812">Transmembrane</keyword>
<feature type="transmembrane region" description="Helical" evidence="7">
    <location>
        <begin position="83"/>
        <end position="104"/>
    </location>
</feature>
<comment type="subcellular location">
    <subcellularLocation>
        <location evidence="1">Endomembrane system</location>
        <topology evidence="1">Multi-pass membrane protein</topology>
    </subcellularLocation>
    <subcellularLocation>
        <location evidence="6">Membrane</location>
        <topology evidence="6">Multi-pass membrane protein</topology>
    </subcellularLocation>
</comment>
<feature type="transmembrane region" description="Helical" evidence="7">
    <location>
        <begin position="282"/>
        <end position="303"/>
    </location>
</feature>
<feature type="transmembrane region" description="Helical" evidence="7">
    <location>
        <begin position="6"/>
        <end position="24"/>
    </location>
</feature>
<evidence type="ECO:0000256" key="1">
    <source>
        <dbReference type="ARBA" id="ARBA00004127"/>
    </source>
</evidence>
<dbReference type="Proteomes" id="UP000199152">
    <property type="component" value="Unassembled WGS sequence"/>
</dbReference>
<evidence type="ECO:0000313" key="10">
    <source>
        <dbReference type="Proteomes" id="UP000199152"/>
    </source>
</evidence>
<protein>
    <submittedName>
        <fullName evidence="9">NADH dehydrogenase subunit M</fullName>
    </submittedName>
</protein>
<keyword evidence="4 7" id="KW-1133">Transmembrane helix</keyword>
<name>A0A1I3YQ92_9ACTN</name>
<feature type="transmembrane region" description="Helical" evidence="7">
    <location>
        <begin position="36"/>
        <end position="54"/>
    </location>
</feature>
<evidence type="ECO:0000256" key="7">
    <source>
        <dbReference type="SAM" id="Phobius"/>
    </source>
</evidence>
<sequence>MTDFPFLLAMIAVPAVGAAVVAALPRGSDELAKRLALGISAVVLLLAVLATVAFDPDGERFQLTMSASWIPDFGVDFALGVDGIALVLLLLVGVLVPVVVLASWRDTAPGRRSMRTFFAWVLLLEAMMVGVFAATDVFLFYVFFEAMLVPMYFLIGSFGGPRRQYAAIKFFLYSLVGGLIMLAAVIGLYVVSTSELGQGTFAFDALRQLDIDPGVQKLLFLGFFIAFAIKAPLVPFHTWLPDAGAEAPIGGAVLLVGVLDKVGTFGLIRYCLPLFPDAARDLAPFVLVLAVAGILYAALLAMGQTDLKRLVSYTSIAHFGFITLGIFAFTTEAATGAVLYMVNHGIATGLLFLVVGMLIARGGSRRISDYGGVATQAPRLAGVFLIAGLASLALPGTNSFVSEFLVLVGSFPAVPLFTVLATLGMILAALYVLIVYQRTMHGPPRGVLLVDDGTPEPAGTDGATATLTAPAPARLRVRDLDRLEMAVAAPMVALIIVLGFYPQPLIDLIEPAVAATMQDVGAAPAGIAPATTDAGGTD</sequence>
<organism evidence="9 10">
    <name type="scientific">Geodermatophilus ruber</name>
    <dbReference type="NCBI Taxonomy" id="504800"/>
    <lineage>
        <taxon>Bacteria</taxon>
        <taxon>Bacillati</taxon>
        <taxon>Actinomycetota</taxon>
        <taxon>Actinomycetes</taxon>
        <taxon>Geodermatophilales</taxon>
        <taxon>Geodermatophilaceae</taxon>
        <taxon>Geodermatophilus</taxon>
    </lineage>
</organism>
<dbReference type="InterPro" id="IPR001750">
    <property type="entry name" value="ND/Mrp_TM"/>
</dbReference>
<reference evidence="10" key="1">
    <citation type="submission" date="2016-10" db="EMBL/GenBank/DDBJ databases">
        <authorList>
            <person name="Varghese N."/>
            <person name="Submissions S."/>
        </authorList>
    </citation>
    <scope>NUCLEOTIDE SEQUENCE [LARGE SCALE GENOMIC DNA]</scope>
    <source>
        <strain evidence="10">DSM 45317</strain>
    </source>
</reference>
<evidence type="ECO:0000256" key="3">
    <source>
        <dbReference type="ARBA" id="ARBA00022692"/>
    </source>
</evidence>
<comment type="similarity">
    <text evidence="2">Belongs to the complex I subunit 4 family.</text>
</comment>
<dbReference type="Pfam" id="PF00361">
    <property type="entry name" value="Proton_antipo_M"/>
    <property type="match status" value="1"/>
</dbReference>
<dbReference type="GO" id="GO:0015990">
    <property type="term" value="P:electron transport coupled proton transport"/>
    <property type="evidence" value="ECO:0007669"/>
    <property type="project" value="TreeGrafter"/>
</dbReference>
<dbReference type="GO" id="GO:0003954">
    <property type="term" value="F:NADH dehydrogenase activity"/>
    <property type="evidence" value="ECO:0007669"/>
    <property type="project" value="TreeGrafter"/>
</dbReference>
<dbReference type="PANTHER" id="PTHR43507:SF1">
    <property type="entry name" value="NADH-UBIQUINONE OXIDOREDUCTASE CHAIN 4"/>
    <property type="match status" value="1"/>
</dbReference>
<feature type="transmembrane region" description="Helical" evidence="7">
    <location>
        <begin position="116"/>
        <end position="134"/>
    </location>
</feature>
<dbReference type="InParanoid" id="A0A1I3YQ92"/>
<evidence type="ECO:0000259" key="8">
    <source>
        <dbReference type="Pfam" id="PF00361"/>
    </source>
</evidence>
<dbReference type="InterPro" id="IPR003918">
    <property type="entry name" value="NADH_UbQ_OxRdtase"/>
</dbReference>
<feature type="transmembrane region" description="Helical" evidence="7">
    <location>
        <begin position="413"/>
        <end position="436"/>
    </location>
</feature>
<feature type="transmembrane region" description="Helical" evidence="7">
    <location>
        <begin position="337"/>
        <end position="359"/>
    </location>
</feature>
<accession>A0A1I3YQ92</accession>
<dbReference type="NCBIfam" id="NF004500">
    <property type="entry name" value="PRK05846.1-4"/>
    <property type="match status" value="1"/>
</dbReference>
<dbReference type="InterPro" id="IPR010227">
    <property type="entry name" value="NADH_Q_OxRdtase_chainM/4"/>
</dbReference>
<feature type="transmembrane region" description="Helical" evidence="7">
    <location>
        <begin position="218"/>
        <end position="240"/>
    </location>
</feature>
<dbReference type="FunCoup" id="A0A1I3YQ92">
    <property type="interactions" value="71"/>
</dbReference>
<evidence type="ECO:0000256" key="5">
    <source>
        <dbReference type="ARBA" id="ARBA00023136"/>
    </source>
</evidence>
<evidence type="ECO:0000313" key="9">
    <source>
        <dbReference type="EMBL" id="SFK33529.1"/>
    </source>
</evidence>
<dbReference type="PRINTS" id="PR01437">
    <property type="entry name" value="NUOXDRDTASE4"/>
</dbReference>
<dbReference type="GO" id="GO:0008137">
    <property type="term" value="F:NADH dehydrogenase (ubiquinone) activity"/>
    <property type="evidence" value="ECO:0007669"/>
    <property type="project" value="InterPro"/>
</dbReference>
<keyword evidence="5 7" id="KW-0472">Membrane</keyword>
<dbReference type="GO" id="GO:0048039">
    <property type="term" value="F:ubiquinone binding"/>
    <property type="evidence" value="ECO:0007669"/>
    <property type="project" value="TreeGrafter"/>
</dbReference>
<dbReference type="GO" id="GO:0012505">
    <property type="term" value="C:endomembrane system"/>
    <property type="evidence" value="ECO:0007669"/>
    <property type="project" value="UniProtKB-SubCell"/>
</dbReference>
<dbReference type="NCBIfam" id="TIGR01972">
    <property type="entry name" value="NDH_I_M"/>
    <property type="match status" value="1"/>
</dbReference>
<dbReference type="PANTHER" id="PTHR43507">
    <property type="entry name" value="NADH-UBIQUINONE OXIDOREDUCTASE CHAIN 4"/>
    <property type="match status" value="1"/>
</dbReference>
<dbReference type="OrthoDB" id="9768329at2"/>
<evidence type="ECO:0000256" key="6">
    <source>
        <dbReference type="RuleBase" id="RU000320"/>
    </source>
</evidence>
<feature type="transmembrane region" description="Helical" evidence="7">
    <location>
        <begin position="140"/>
        <end position="158"/>
    </location>
</feature>
<dbReference type="RefSeq" id="WP_091319781.1">
    <property type="nucleotide sequence ID" value="NZ_FOSW01000001.1"/>
</dbReference>
<dbReference type="STRING" id="504800.SAMN04488085_101133"/>
<proteinExistence type="inferred from homology"/>
<evidence type="ECO:0000256" key="4">
    <source>
        <dbReference type="ARBA" id="ARBA00022989"/>
    </source>
</evidence>
<keyword evidence="10" id="KW-1185">Reference proteome</keyword>